<sequence>MINKPIRLCYMDDNHDELLDSYLAEIETEKELEIEFYEVEKSSTYKTLLKAEEIRTSSIILTDSQLFEGKAGGLTGEQFREILKQEFGHKKILVLSQFNKNAETSTIIPKYRPQTGDDFEARSLASKEYYDRLLLPKIEKAIKELKESFEVIENLSQSGVDLATIERIEGNIEGNIENMPDKEDIDALIDIFKKTIENYD</sequence>
<dbReference type="RefSeq" id="WP_086583346.1">
    <property type="nucleotide sequence ID" value="NZ_MUIZ01000015.1"/>
</dbReference>
<gene>
    <name evidence="1" type="ORF">BZZ03_11290</name>
</gene>
<protein>
    <recommendedName>
        <fullName evidence="3">Response regulator</fullName>
    </recommendedName>
</protein>
<name>A0A252CAX3_9LACT</name>
<dbReference type="EMBL" id="MUIZ01000015">
    <property type="protein sequence ID" value="OUK02229.1"/>
    <property type="molecule type" value="Genomic_DNA"/>
</dbReference>
<dbReference type="AlphaFoldDB" id="A0A252CAX3"/>
<evidence type="ECO:0000313" key="1">
    <source>
        <dbReference type="EMBL" id="OUK02229.1"/>
    </source>
</evidence>
<evidence type="ECO:0000313" key="2">
    <source>
        <dbReference type="Proteomes" id="UP000194606"/>
    </source>
</evidence>
<dbReference type="Proteomes" id="UP000194606">
    <property type="component" value="Unassembled WGS sequence"/>
</dbReference>
<reference evidence="1 2" key="1">
    <citation type="submission" date="2017-02" db="EMBL/GenBank/DDBJ databases">
        <authorList>
            <person name="Peterson S.W."/>
        </authorList>
    </citation>
    <scope>NUCLEOTIDE SEQUENCE [LARGE SCALE GENOMIC DNA]</scope>
    <source>
        <strain evidence="1">159469</strain>
    </source>
</reference>
<proteinExistence type="predicted"/>
<evidence type="ECO:0008006" key="3">
    <source>
        <dbReference type="Google" id="ProtNLM"/>
    </source>
</evidence>
<comment type="caution">
    <text evidence="1">The sequence shown here is derived from an EMBL/GenBank/DDBJ whole genome shotgun (WGS) entry which is preliminary data.</text>
</comment>
<accession>A0A252CAX3</accession>
<organism evidence="1 2">
    <name type="scientific">Lactococcus petauri</name>
    <dbReference type="NCBI Taxonomy" id="1940789"/>
    <lineage>
        <taxon>Bacteria</taxon>
        <taxon>Bacillati</taxon>
        <taxon>Bacillota</taxon>
        <taxon>Bacilli</taxon>
        <taxon>Lactobacillales</taxon>
        <taxon>Streptococcaceae</taxon>
        <taxon>Lactococcus</taxon>
    </lineage>
</organism>